<dbReference type="Gene3D" id="1.20.930.20">
    <property type="entry name" value="Adaptor protein Cbl, N-terminal domain"/>
    <property type="match status" value="1"/>
</dbReference>
<dbReference type="GO" id="GO:0007166">
    <property type="term" value="P:cell surface receptor signaling pathway"/>
    <property type="evidence" value="ECO:0007669"/>
    <property type="project" value="InterPro"/>
</dbReference>
<dbReference type="GO" id="GO:0016887">
    <property type="term" value="F:ATP hydrolysis activity"/>
    <property type="evidence" value="ECO:0007669"/>
    <property type="project" value="InterPro"/>
</dbReference>
<keyword evidence="4" id="KW-1185">Reference proteome</keyword>
<dbReference type="SUPFAM" id="SSF52540">
    <property type="entry name" value="P-loop containing nucleoside triphosphate hydrolases"/>
    <property type="match status" value="1"/>
</dbReference>
<evidence type="ECO:0000259" key="2">
    <source>
        <dbReference type="Pfam" id="PF13401"/>
    </source>
</evidence>
<feature type="region of interest" description="Disordered" evidence="1">
    <location>
        <begin position="1"/>
        <end position="59"/>
    </location>
</feature>
<dbReference type="Gene3D" id="3.40.50.300">
    <property type="entry name" value="P-loop containing nucleotide triphosphate hydrolases"/>
    <property type="match status" value="1"/>
</dbReference>
<dbReference type="Pfam" id="PF13401">
    <property type="entry name" value="AAA_22"/>
    <property type="match status" value="1"/>
</dbReference>
<dbReference type="AlphaFoldDB" id="A0AAD6U6I6"/>
<dbReference type="Proteomes" id="UP001222325">
    <property type="component" value="Unassembled WGS sequence"/>
</dbReference>
<reference evidence="3" key="1">
    <citation type="submission" date="2023-03" db="EMBL/GenBank/DDBJ databases">
        <title>Massive genome expansion in bonnet fungi (Mycena s.s.) driven by repeated elements and novel gene families across ecological guilds.</title>
        <authorList>
            <consortium name="Lawrence Berkeley National Laboratory"/>
            <person name="Harder C.B."/>
            <person name="Miyauchi S."/>
            <person name="Viragh M."/>
            <person name="Kuo A."/>
            <person name="Thoen E."/>
            <person name="Andreopoulos B."/>
            <person name="Lu D."/>
            <person name="Skrede I."/>
            <person name="Drula E."/>
            <person name="Henrissat B."/>
            <person name="Morin E."/>
            <person name="Kohler A."/>
            <person name="Barry K."/>
            <person name="LaButti K."/>
            <person name="Morin E."/>
            <person name="Salamov A."/>
            <person name="Lipzen A."/>
            <person name="Mereny Z."/>
            <person name="Hegedus B."/>
            <person name="Baldrian P."/>
            <person name="Stursova M."/>
            <person name="Weitz H."/>
            <person name="Taylor A."/>
            <person name="Grigoriev I.V."/>
            <person name="Nagy L.G."/>
            <person name="Martin F."/>
            <person name="Kauserud H."/>
        </authorList>
    </citation>
    <scope>NUCLEOTIDE SEQUENCE</scope>
    <source>
        <strain evidence="3">CBHHK173m</strain>
    </source>
</reference>
<evidence type="ECO:0000313" key="4">
    <source>
        <dbReference type="Proteomes" id="UP001222325"/>
    </source>
</evidence>
<feature type="domain" description="ORC1/DEAH AAA+ ATPase" evidence="2">
    <location>
        <begin position="370"/>
        <end position="488"/>
    </location>
</feature>
<proteinExistence type="predicted"/>
<organism evidence="3 4">
    <name type="scientific">Mycena belliarum</name>
    <dbReference type="NCBI Taxonomy" id="1033014"/>
    <lineage>
        <taxon>Eukaryota</taxon>
        <taxon>Fungi</taxon>
        <taxon>Dikarya</taxon>
        <taxon>Basidiomycota</taxon>
        <taxon>Agaricomycotina</taxon>
        <taxon>Agaricomycetes</taxon>
        <taxon>Agaricomycetidae</taxon>
        <taxon>Agaricales</taxon>
        <taxon>Marasmiineae</taxon>
        <taxon>Mycenaceae</taxon>
        <taxon>Mycena</taxon>
    </lineage>
</organism>
<protein>
    <recommendedName>
        <fullName evidence="2">ORC1/DEAH AAA+ ATPase domain-containing protein</fullName>
    </recommendedName>
</protein>
<evidence type="ECO:0000256" key="1">
    <source>
        <dbReference type="SAM" id="MobiDB-lite"/>
    </source>
</evidence>
<dbReference type="InterPro" id="IPR049945">
    <property type="entry name" value="AAA_22"/>
</dbReference>
<name>A0AAD6U6I6_9AGAR</name>
<dbReference type="InterPro" id="IPR036537">
    <property type="entry name" value="Adaptor_Cbl_N_dom_sf"/>
</dbReference>
<dbReference type="EMBL" id="JARJCN010000029">
    <property type="protein sequence ID" value="KAJ7087347.1"/>
    <property type="molecule type" value="Genomic_DNA"/>
</dbReference>
<accession>A0AAD6U6I6</accession>
<dbReference type="InterPro" id="IPR059179">
    <property type="entry name" value="MLKL-like_MCAfunc"/>
</dbReference>
<feature type="compositionally biased region" description="Basic residues" evidence="1">
    <location>
        <begin position="1"/>
        <end position="19"/>
    </location>
</feature>
<evidence type="ECO:0000313" key="3">
    <source>
        <dbReference type="EMBL" id="KAJ7087347.1"/>
    </source>
</evidence>
<dbReference type="InterPro" id="IPR027417">
    <property type="entry name" value="P-loop_NTPase"/>
</dbReference>
<dbReference type="CDD" id="cd21037">
    <property type="entry name" value="MLKL_NTD"/>
    <property type="match status" value="1"/>
</dbReference>
<comment type="caution">
    <text evidence="3">The sequence shown here is derived from an EMBL/GenBank/DDBJ whole genome shotgun (WGS) entry which is preliminary data.</text>
</comment>
<sequence length="704" mass="77178">MMSWLSRHRPGRRGAKKSRAQTPPPASKPSTVDGQVDCDGTSTALSPSPLEFRPNITRQDTDATLVDECNSDSETTYVDGDCKIPLMRCASPDSFDSLPIKKEKASFRAVKPNSDDPSLWKKSQETGTQYFGPVQLDCELPIKVHRSRFSKLASGTTHTISTILEASIVVGEASNIPYLKGLAGIILLVSNAVQATEDNEVDCIRLSKMVLDLANVASQYAEDQAGSRQLALGIQILNKAFTRILQALQANTKRSRLRRLIEASNERDLLRDCERELQHCLDVFQIRSHILTSVTLKRKDVADDAFENDVSDALLPVKNLLAEAAAVPAINGLDSEDSESFADLPPMPQILHGRDTEFSELVRMFAQPNQAHAVLMGQGGAGKSTLALALMHQAQIKDTFHHQRFLVKCQSANDASSVLSRLASALGLPHVPESIKLPGYREAVFTSLGCSQTPSLIVFDDLDDAWDLPATRLEVEDLLTELSIIPNVSLLITLRGTQRPLGPAYTKPYPAPLGPIAPTAARQIFFAISDVYEDSEDDPLVDVLLQLVGFLPMPVTLLAQLAQYEPLPFLIERYREEGTGMLCGGNVTMDDAIEASLHGPRVSEFPAALEVLRILARFPDGTPKAEVTALVVGGGRLPGAMVNKCLSVLHKTSLVVVVPRDEAASQPDRLKVPEVVRTYLERHVLDGHRFRSFKTYHEMRYSAK</sequence>
<gene>
    <name evidence="3" type="ORF">B0H15DRAFT_309505</name>
</gene>